<accession>A0A250KH90</accession>
<feature type="signal peptide" evidence="1">
    <location>
        <begin position="1"/>
        <end position="19"/>
    </location>
</feature>
<feature type="chain" id="PRO_5012287059" description="Outer membrane protein beta-barrel domain-containing protein" evidence="1">
    <location>
        <begin position="20"/>
        <end position="208"/>
    </location>
</feature>
<evidence type="ECO:0000256" key="1">
    <source>
        <dbReference type="SAM" id="SignalP"/>
    </source>
</evidence>
<name>A0A250KH90_9BACT</name>
<evidence type="ECO:0008006" key="4">
    <source>
        <dbReference type="Google" id="ProtNLM"/>
    </source>
</evidence>
<sequence>MKKLLIFALFLGLHTAAMAQESNGLEKNKAVYLELLGPSNLAGINYDARFNDHTRFGWRAGLSFAYGKNSGLFGQGSNVRGYVVPLEVNYLVGRQKNNLELGLGTGLGIYNVHETRGEVVNGPASSLTAEQQKHVISEYKTDNGTQTLLAYEESRNTFDYYFFGNIGYRHVSNNGFLFRAGITPAFTFSKDASKKVNFRPYVAFGWAF</sequence>
<protein>
    <recommendedName>
        <fullName evidence="4">Outer membrane protein beta-barrel domain-containing protein</fullName>
    </recommendedName>
</protein>
<evidence type="ECO:0000313" key="2">
    <source>
        <dbReference type="EMBL" id="BBA29097.1"/>
    </source>
</evidence>
<keyword evidence="1" id="KW-0732">Signal</keyword>
<reference evidence="2 3" key="1">
    <citation type="submission" date="2017-05" db="EMBL/GenBank/DDBJ databases">
        <title>whole genome sequence of Prevotella melaninogenica GAI 07411.</title>
        <authorList>
            <person name="Kondo Y."/>
            <person name="Hoshino T."/>
        </authorList>
    </citation>
    <scope>NUCLEOTIDE SEQUENCE [LARGE SCALE GENOMIC DNA]</scope>
    <source>
        <strain evidence="2 3">GAI 07411</strain>
    </source>
</reference>
<dbReference type="RefSeq" id="WP_231999365.1">
    <property type="nucleotide sequence ID" value="NZ_AP018049.1"/>
</dbReference>
<proteinExistence type="predicted"/>
<evidence type="ECO:0000313" key="3">
    <source>
        <dbReference type="Proteomes" id="UP000267517"/>
    </source>
</evidence>
<dbReference type="AlphaFoldDB" id="A0A250KH90"/>
<dbReference type="Proteomes" id="UP000267517">
    <property type="component" value="Chromosome I"/>
</dbReference>
<dbReference type="EMBL" id="AP018049">
    <property type="protein sequence ID" value="BBA29097.1"/>
    <property type="molecule type" value="Genomic_DNA"/>
</dbReference>
<organism evidence="2 3">
    <name type="scientific">Prevotella melaninogenica</name>
    <dbReference type="NCBI Taxonomy" id="28132"/>
    <lineage>
        <taxon>Bacteria</taxon>
        <taxon>Pseudomonadati</taxon>
        <taxon>Bacteroidota</taxon>
        <taxon>Bacteroidia</taxon>
        <taxon>Bacteroidales</taxon>
        <taxon>Prevotellaceae</taxon>
        <taxon>Prevotella</taxon>
    </lineage>
</organism>
<gene>
    <name evidence="2" type="ORF">PMEL1_01020</name>
</gene>